<dbReference type="AlphaFoldDB" id="A0A2A5T198"/>
<sequence length="67" mass="7806">MISNWKQYNQELVNRGSVTFWINIAIIKVLHSLKHHGYRGCGFIFSDTAIETALMVKDIFKLPLREL</sequence>
<dbReference type="EMBL" id="NBYY01000028">
    <property type="protein sequence ID" value="PCS21921.1"/>
    <property type="molecule type" value="Genomic_DNA"/>
</dbReference>
<keyword evidence="3" id="KW-1185">Reference proteome</keyword>
<accession>A0A2A5T198</accession>
<feature type="domain" description="Transposase DDE" evidence="1">
    <location>
        <begin position="14"/>
        <end position="66"/>
    </location>
</feature>
<protein>
    <submittedName>
        <fullName evidence="2">Mobile element protein</fullName>
    </submittedName>
</protein>
<reference evidence="3" key="1">
    <citation type="submission" date="2017-04" db="EMBL/GenBank/DDBJ databases">
        <title>Genome evolution of the luminous symbionts of deep sea anglerfish.</title>
        <authorList>
            <person name="Hendry T.A."/>
        </authorList>
    </citation>
    <scope>NUCLEOTIDE SEQUENCE [LARGE SCALE GENOMIC DNA]</scope>
</reference>
<evidence type="ECO:0000313" key="2">
    <source>
        <dbReference type="EMBL" id="PCS21921.1"/>
    </source>
</evidence>
<organism evidence="2 3">
    <name type="scientific">Candidatus Enterovibrio escicola</name>
    <dbReference type="NCBI Taxonomy" id="1927127"/>
    <lineage>
        <taxon>Bacteria</taxon>
        <taxon>Pseudomonadati</taxon>
        <taxon>Pseudomonadota</taxon>
        <taxon>Gammaproteobacteria</taxon>
        <taxon>Vibrionales</taxon>
        <taxon>Vibrionaceae</taxon>
        <taxon>Enterovibrio</taxon>
    </lineage>
</organism>
<evidence type="ECO:0000259" key="1">
    <source>
        <dbReference type="Pfam" id="PF13737"/>
    </source>
</evidence>
<evidence type="ECO:0000313" key="3">
    <source>
        <dbReference type="Proteomes" id="UP000219020"/>
    </source>
</evidence>
<gene>
    <name evidence="2" type="ORF">BTN49_2386</name>
</gene>
<dbReference type="Pfam" id="PF13737">
    <property type="entry name" value="DDE_Tnp_1_5"/>
    <property type="match status" value="1"/>
</dbReference>
<proteinExistence type="predicted"/>
<name>A0A2A5T198_9GAMM</name>
<comment type="caution">
    <text evidence="2">The sequence shown here is derived from an EMBL/GenBank/DDBJ whole genome shotgun (WGS) entry which is preliminary data.</text>
</comment>
<dbReference type="Proteomes" id="UP000219020">
    <property type="component" value="Unassembled WGS sequence"/>
</dbReference>
<dbReference type="InterPro" id="IPR025668">
    <property type="entry name" value="Tnp_DDE_dom"/>
</dbReference>